<protein>
    <submittedName>
        <fullName evidence="2">Uncharacterized protein</fullName>
    </submittedName>
</protein>
<dbReference type="EMBL" id="BAAAZO010000006">
    <property type="protein sequence ID" value="GAA3619896.1"/>
    <property type="molecule type" value="Genomic_DNA"/>
</dbReference>
<proteinExistence type="predicted"/>
<name>A0ABP6ZV20_9ACTN</name>
<dbReference type="RefSeq" id="WP_231480989.1">
    <property type="nucleotide sequence ID" value="NZ_BAAAZO010000006.1"/>
</dbReference>
<gene>
    <name evidence="2" type="ORF">GCM10022223_40950</name>
</gene>
<feature type="region of interest" description="Disordered" evidence="1">
    <location>
        <begin position="1"/>
        <end position="75"/>
    </location>
</feature>
<dbReference type="Proteomes" id="UP001501074">
    <property type="component" value="Unassembled WGS sequence"/>
</dbReference>
<feature type="compositionally biased region" description="Pro residues" evidence="1">
    <location>
        <begin position="31"/>
        <end position="75"/>
    </location>
</feature>
<accession>A0ABP6ZV20</accession>
<reference evidence="3" key="1">
    <citation type="journal article" date="2019" name="Int. J. Syst. Evol. Microbiol.">
        <title>The Global Catalogue of Microorganisms (GCM) 10K type strain sequencing project: providing services to taxonomists for standard genome sequencing and annotation.</title>
        <authorList>
            <consortium name="The Broad Institute Genomics Platform"/>
            <consortium name="The Broad Institute Genome Sequencing Center for Infectious Disease"/>
            <person name="Wu L."/>
            <person name="Ma J."/>
        </authorList>
    </citation>
    <scope>NUCLEOTIDE SEQUENCE [LARGE SCALE GENOMIC DNA]</scope>
    <source>
        <strain evidence="3">JCM 16902</strain>
    </source>
</reference>
<evidence type="ECO:0000256" key="1">
    <source>
        <dbReference type="SAM" id="MobiDB-lite"/>
    </source>
</evidence>
<sequence>MTVPNDGITLPPDDTVLPRPGLAPGDSTLPPAEPEPPLEPPRPGPVPGPPTPTPPIPGPGTDPAPAPPGRPEPTF</sequence>
<organism evidence="2 3">
    <name type="scientific">Kineosporia mesophila</name>
    <dbReference type="NCBI Taxonomy" id="566012"/>
    <lineage>
        <taxon>Bacteria</taxon>
        <taxon>Bacillati</taxon>
        <taxon>Actinomycetota</taxon>
        <taxon>Actinomycetes</taxon>
        <taxon>Kineosporiales</taxon>
        <taxon>Kineosporiaceae</taxon>
        <taxon>Kineosporia</taxon>
    </lineage>
</organism>
<keyword evidence="3" id="KW-1185">Reference proteome</keyword>
<comment type="caution">
    <text evidence="2">The sequence shown here is derived from an EMBL/GenBank/DDBJ whole genome shotgun (WGS) entry which is preliminary data.</text>
</comment>
<evidence type="ECO:0000313" key="2">
    <source>
        <dbReference type="EMBL" id="GAA3619896.1"/>
    </source>
</evidence>
<evidence type="ECO:0000313" key="3">
    <source>
        <dbReference type="Proteomes" id="UP001501074"/>
    </source>
</evidence>